<dbReference type="SUPFAM" id="SSF51735">
    <property type="entry name" value="NAD(P)-binding Rossmann-fold domains"/>
    <property type="match status" value="1"/>
</dbReference>
<dbReference type="Pfam" id="PF08240">
    <property type="entry name" value="ADH_N"/>
    <property type="match status" value="1"/>
</dbReference>
<dbReference type="InterPro" id="IPR013154">
    <property type="entry name" value="ADH-like_N"/>
</dbReference>
<dbReference type="GO" id="GO:0005737">
    <property type="term" value="C:cytoplasm"/>
    <property type="evidence" value="ECO:0007669"/>
    <property type="project" value="TreeGrafter"/>
</dbReference>
<dbReference type="InterPro" id="IPR013149">
    <property type="entry name" value="ADH-like_C"/>
</dbReference>
<dbReference type="CDD" id="cd08297">
    <property type="entry name" value="CAD3"/>
    <property type="match status" value="1"/>
</dbReference>
<name>A0AAJ0FCD9_9PEZI</name>
<dbReference type="Gene3D" id="3.90.180.10">
    <property type="entry name" value="Medium-chain alcohol dehydrogenases, catalytic domain"/>
    <property type="match status" value="1"/>
</dbReference>
<dbReference type="InterPro" id="IPR020843">
    <property type="entry name" value="ER"/>
</dbReference>
<dbReference type="FunFam" id="3.40.50.720:FF:000039">
    <property type="entry name" value="Alcohol dehydrogenase AdhP"/>
    <property type="match status" value="1"/>
</dbReference>
<keyword evidence="6" id="KW-0520">NAD</keyword>
<reference evidence="9" key="1">
    <citation type="submission" date="2023-06" db="EMBL/GenBank/DDBJ databases">
        <title>Genome-scale phylogeny and comparative genomics of the fungal order Sordariales.</title>
        <authorList>
            <consortium name="Lawrence Berkeley National Laboratory"/>
            <person name="Hensen N."/>
            <person name="Bonometti L."/>
            <person name="Westerberg I."/>
            <person name="Brannstrom I.O."/>
            <person name="Guillou S."/>
            <person name="Cros-Aarteil S."/>
            <person name="Calhoun S."/>
            <person name="Haridas S."/>
            <person name="Kuo A."/>
            <person name="Mondo S."/>
            <person name="Pangilinan J."/>
            <person name="Riley R."/>
            <person name="Labutti K."/>
            <person name="Andreopoulos B."/>
            <person name="Lipzen A."/>
            <person name="Chen C."/>
            <person name="Yanf M."/>
            <person name="Daum C."/>
            <person name="Ng V."/>
            <person name="Clum A."/>
            <person name="Steindorff A."/>
            <person name="Ohm R."/>
            <person name="Martin F."/>
            <person name="Silar P."/>
            <person name="Natvig D."/>
            <person name="Lalanne C."/>
            <person name="Gautier V."/>
            <person name="Ament-Velasquez S.L."/>
            <person name="Kruys A."/>
            <person name="Hutchinson M.I."/>
            <person name="Powell A.J."/>
            <person name="Barry K."/>
            <person name="Miller A.N."/>
            <person name="Grigoriev I.V."/>
            <person name="Debuchy R."/>
            <person name="Gladieux P."/>
            <person name="Thoren M.H."/>
            <person name="Johannesson H."/>
        </authorList>
    </citation>
    <scope>NUCLEOTIDE SEQUENCE</scope>
    <source>
        <strain evidence="9">8032-3</strain>
    </source>
</reference>
<comment type="caution">
    <text evidence="9">The sequence shown here is derived from an EMBL/GenBank/DDBJ whole genome shotgun (WGS) entry which is preliminary data.</text>
</comment>
<dbReference type="SMART" id="SM00829">
    <property type="entry name" value="PKS_ER"/>
    <property type="match status" value="1"/>
</dbReference>
<evidence type="ECO:0000256" key="3">
    <source>
        <dbReference type="ARBA" id="ARBA00022723"/>
    </source>
</evidence>
<dbReference type="PROSITE" id="PS00059">
    <property type="entry name" value="ADH_ZINC"/>
    <property type="match status" value="1"/>
</dbReference>
<accession>A0AAJ0FCD9</accession>
<keyword evidence="3 7" id="KW-0479">Metal-binding</keyword>
<protein>
    <submittedName>
        <fullName evidence="9">Chaperonin 10-like protein</fullName>
    </submittedName>
</protein>
<gene>
    <name evidence="9" type="ORF">QBC33DRAFT_459425</name>
</gene>
<dbReference type="EMBL" id="MU839027">
    <property type="protein sequence ID" value="KAK1763496.1"/>
    <property type="molecule type" value="Genomic_DNA"/>
</dbReference>
<dbReference type="Proteomes" id="UP001244011">
    <property type="component" value="Unassembled WGS sequence"/>
</dbReference>
<dbReference type="RefSeq" id="XP_060279709.1">
    <property type="nucleotide sequence ID" value="XM_060424929.1"/>
</dbReference>
<evidence type="ECO:0000256" key="2">
    <source>
        <dbReference type="ARBA" id="ARBA00008072"/>
    </source>
</evidence>
<dbReference type="InterPro" id="IPR036291">
    <property type="entry name" value="NAD(P)-bd_dom_sf"/>
</dbReference>
<evidence type="ECO:0000256" key="7">
    <source>
        <dbReference type="RuleBase" id="RU361277"/>
    </source>
</evidence>
<keyword evidence="10" id="KW-1185">Reference proteome</keyword>
<dbReference type="Pfam" id="PF00107">
    <property type="entry name" value="ADH_zinc_N"/>
    <property type="match status" value="1"/>
</dbReference>
<evidence type="ECO:0000259" key="8">
    <source>
        <dbReference type="SMART" id="SM00829"/>
    </source>
</evidence>
<dbReference type="InterPro" id="IPR011032">
    <property type="entry name" value="GroES-like_sf"/>
</dbReference>
<evidence type="ECO:0000256" key="5">
    <source>
        <dbReference type="ARBA" id="ARBA00023002"/>
    </source>
</evidence>
<evidence type="ECO:0000256" key="4">
    <source>
        <dbReference type="ARBA" id="ARBA00022833"/>
    </source>
</evidence>
<feature type="domain" description="Enoyl reductase (ER)" evidence="8">
    <location>
        <begin position="18"/>
        <end position="347"/>
    </location>
</feature>
<evidence type="ECO:0000256" key="1">
    <source>
        <dbReference type="ARBA" id="ARBA00001947"/>
    </source>
</evidence>
<evidence type="ECO:0000256" key="6">
    <source>
        <dbReference type="ARBA" id="ARBA00023027"/>
    </source>
</evidence>
<proteinExistence type="inferred from homology"/>
<dbReference type="GO" id="GO:0008270">
    <property type="term" value="F:zinc ion binding"/>
    <property type="evidence" value="ECO:0007669"/>
    <property type="project" value="InterPro"/>
</dbReference>
<evidence type="ECO:0000313" key="10">
    <source>
        <dbReference type="Proteomes" id="UP001244011"/>
    </source>
</evidence>
<comment type="cofactor">
    <cofactor evidence="1 7">
        <name>Zn(2+)</name>
        <dbReference type="ChEBI" id="CHEBI:29105"/>
    </cofactor>
</comment>
<dbReference type="AlphaFoldDB" id="A0AAJ0FCD9"/>
<dbReference type="GeneID" id="85308116"/>
<dbReference type="GO" id="GO:0004022">
    <property type="term" value="F:alcohol dehydrogenase (NAD+) activity"/>
    <property type="evidence" value="ECO:0007669"/>
    <property type="project" value="TreeGrafter"/>
</dbReference>
<sequence>MDCQVPTSQTAAEIHNPGPNAKIVIRHDVAVAAPGPDEVLIKLHFSGICHSDIRAYLGWGAYEAIVGHEGVGTVVKVGRNVDPSVLGQRVGIKWLHSACDGCSACSKGFPNNCCRQNNTGRNVPGTLQQFAVANAKHMTKIPPGLPGEIAAPLLCAGLTMAGAISKLEGDLEAGDWVVISGSGGGLGHMGVQIASLKGLRVIAVDSGEGKRSLSLDSGAEVFIDYKTMDVEKEVKALTGEGASAVVVVPGSEEAFNLAPKLVRNMGVIVCVGLPRNDFNLPISATMCSARGLVIKGVSVGTEEQMDQLLQQALEGKLRPLVEVFDFEQVSNVFDRLRDDGVTGRAVVRIPQ</sequence>
<dbReference type="Gene3D" id="3.40.50.720">
    <property type="entry name" value="NAD(P)-binding Rossmann-like Domain"/>
    <property type="match status" value="1"/>
</dbReference>
<dbReference type="PANTHER" id="PTHR42940">
    <property type="entry name" value="ALCOHOL DEHYDROGENASE 1-RELATED"/>
    <property type="match status" value="1"/>
</dbReference>
<comment type="similarity">
    <text evidence="2 7">Belongs to the zinc-containing alcohol dehydrogenase family.</text>
</comment>
<dbReference type="SUPFAM" id="SSF50129">
    <property type="entry name" value="GroES-like"/>
    <property type="match status" value="1"/>
</dbReference>
<keyword evidence="4 7" id="KW-0862">Zinc</keyword>
<keyword evidence="5" id="KW-0560">Oxidoreductase</keyword>
<organism evidence="9 10">
    <name type="scientific">Phialemonium atrogriseum</name>
    <dbReference type="NCBI Taxonomy" id="1093897"/>
    <lineage>
        <taxon>Eukaryota</taxon>
        <taxon>Fungi</taxon>
        <taxon>Dikarya</taxon>
        <taxon>Ascomycota</taxon>
        <taxon>Pezizomycotina</taxon>
        <taxon>Sordariomycetes</taxon>
        <taxon>Sordariomycetidae</taxon>
        <taxon>Cephalothecales</taxon>
        <taxon>Cephalothecaceae</taxon>
        <taxon>Phialemonium</taxon>
    </lineage>
</organism>
<dbReference type="InterPro" id="IPR002328">
    <property type="entry name" value="ADH_Zn_CS"/>
</dbReference>
<dbReference type="PANTHER" id="PTHR42940:SF2">
    <property type="entry name" value="DEHYDROGENASE FAMILY OXIDOREDUCTASE, PUTATIVE (JCVI)-RELATED"/>
    <property type="match status" value="1"/>
</dbReference>
<evidence type="ECO:0000313" key="9">
    <source>
        <dbReference type="EMBL" id="KAK1763496.1"/>
    </source>
</evidence>